<accession>A0A1Q9F7F1</accession>
<dbReference type="Gene3D" id="3.30.2350.10">
    <property type="entry name" value="Pseudouridine synthase"/>
    <property type="match status" value="1"/>
</dbReference>
<evidence type="ECO:0000313" key="2">
    <source>
        <dbReference type="Proteomes" id="UP000186817"/>
    </source>
</evidence>
<organism evidence="1 2">
    <name type="scientific">Symbiodinium microadriaticum</name>
    <name type="common">Dinoflagellate</name>
    <name type="synonym">Zooxanthella microadriatica</name>
    <dbReference type="NCBI Taxonomy" id="2951"/>
    <lineage>
        <taxon>Eukaryota</taxon>
        <taxon>Sar</taxon>
        <taxon>Alveolata</taxon>
        <taxon>Dinophyceae</taxon>
        <taxon>Suessiales</taxon>
        <taxon>Symbiodiniaceae</taxon>
        <taxon>Symbiodinium</taxon>
    </lineage>
</organism>
<dbReference type="GO" id="GO:0001522">
    <property type="term" value="P:pseudouridine synthesis"/>
    <property type="evidence" value="ECO:0007669"/>
    <property type="project" value="InterPro"/>
</dbReference>
<dbReference type="AlphaFoldDB" id="A0A1Q9F7F1"/>
<keyword evidence="2" id="KW-1185">Reference proteome</keyword>
<protein>
    <submittedName>
        <fullName evidence="1">Uncharacterized protein</fullName>
    </submittedName>
</protein>
<proteinExistence type="predicted"/>
<dbReference type="OrthoDB" id="10645806at2759"/>
<dbReference type="GO" id="GO:0009982">
    <property type="term" value="F:pseudouridine synthase activity"/>
    <property type="evidence" value="ECO:0007669"/>
    <property type="project" value="InterPro"/>
</dbReference>
<dbReference type="SUPFAM" id="SSF55120">
    <property type="entry name" value="Pseudouridine synthase"/>
    <property type="match status" value="1"/>
</dbReference>
<gene>
    <name evidence="1" type="ORF">AK812_SmicGene98</name>
</gene>
<evidence type="ECO:0000313" key="1">
    <source>
        <dbReference type="EMBL" id="OLQ15625.1"/>
    </source>
</evidence>
<reference evidence="1 2" key="1">
    <citation type="submission" date="2016-02" db="EMBL/GenBank/DDBJ databases">
        <title>Genome analysis of coral dinoflagellate symbionts highlights evolutionary adaptations to a symbiotic lifestyle.</title>
        <authorList>
            <person name="Aranda M."/>
            <person name="Li Y."/>
            <person name="Liew Y.J."/>
            <person name="Baumgarten S."/>
            <person name="Simakov O."/>
            <person name="Wilson M."/>
            <person name="Piel J."/>
            <person name="Ashoor H."/>
            <person name="Bougouffa S."/>
            <person name="Bajic V.B."/>
            <person name="Ryu T."/>
            <person name="Ravasi T."/>
            <person name="Bayer T."/>
            <person name="Micklem G."/>
            <person name="Kim H."/>
            <person name="Bhak J."/>
            <person name="Lajeunesse T.C."/>
            <person name="Voolstra C.R."/>
        </authorList>
    </citation>
    <scope>NUCLEOTIDE SEQUENCE [LARGE SCALE GENOMIC DNA]</scope>
    <source>
        <strain evidence="1 2">CCMP2467</strain>
    </source>
</reference>
<name>A0A1Q9F7F1_SYMMI</name>
<comment type="caution">
    <text evidence="1">The sequence shown here is derived from an EMBL/GenBank/DDBJ whole genome shotgun (WGS) entry which is preliminary data.</text>
</comment>
<dbReference type="InterPro" id="IPR020103">
    <property type="entry name" value="PsdUridine_synth_cat_dom_sf"/>
</dbReference>
<dbReference type="EMBL" id="LSRX01000001">
    <property type="protein sequence ID" value="OLQ15625.1"/>
    <property type="molecule type" value="Genomic_DNA"/>
</dbReference>
<dbReference type="GO" id="GO:0003723">
    <property type="term" value="F:RNA binding"/>
    <property type="evidence" value="ECO:0007669"/>
    <property type="project" value="InterPro"/>
</dbReference>
<sequence>MQTDALIFASDARAKTSGEVCTLVYARPVTRLPQQLLLHSAALGHPVVGDRLHDADRRLDFRFRCSGENFCYCRGLNN</sequence>
<dbReference type="Proteomes" id="UP000186817">
    <property type="component" value="Unassembled WGS sequence"/>
</dbReference>